<keyword evidence="3" id="KW-1185">Reference proteome</keyword>
<dbReference type="GO" id="GO:0006310">
    <property type="term" value="P:DNA recombination"/>
    <property type="evidence" value="ECO:0007669"/>
    <property type="project" value="UniProtKB-KW"/>
</dbReference>
<evidence type="ECO:0000313" key="3">
    <source>
        <dbReference type="Proteomes" id="UP000076852"/>
    </source>
</evidence>
<sequence length="629" mass="71290">MDLTVFRDGEAHAPTGRGGTTWLGPFTGRPQLIAELAPAIRELCEYAAPSTASQYRYSLRAWWRLFDAVESSALQPDSVRVETFADVTELHRQRAYDEGMSRTVFSAFTKLLNLVRKSRGVARLYWDPPEDSPPVRHLPPQWQIDQIRFHFKRNWFAALARWERAEQLLAGEPPLNVIEEGLLKNYQRFDAAVTRTGSPRPSAEEIWGEMIPSTFNNRGYSIPQMLDGRYPNAYDIRVAFHLCLASTGWNPSTLLALDVDTNFIEPHPKDPTRYLMTGYKARSKSEQATEGLRKSRGSAGGIIQELIARTEPLRRQLRKDIEQLRNRYAELATSGAAHEELSAIRRQLVRLEQGVKSPWIYLTSTRDAIVWLEQNKATHSRGLRGGRNSFLEDVVEEINAKQPADRQLSKLKAGDFRDAFAAYAYRISGGMVLYVMKVLGHKHPTTTQIYLDNTLLNSESDRLYRSFSNSLWHEIRVHGRVDPTIVAKWSRDGTVTDSERARLSEYRSLRRSRIGVGCKDPMHPPKHIAPSFEADGTAMCNVQRCTLCLDHAVIFPDSLSGLCKRLAELYQIRSGMSAVAFLESSFGEEINNTEAALKHFDKDLVQASLALWQTRIASGEHRVVAFESI</sequence>
<dbReference type="STRING" id="1804984.AYM40_01345"/>
<evidence type="ECO:0000313" key="2">
    <source>
        <dbReference type="EMBL" id="ANB71152.1"/>
    </source>
</evidence>
<dbReference type="AlphaFoldDB" id="A0A160FGF6"/>
<dbReference type="EMBL" id="CP014578">
    <property type="protein sequence ID" value="ANB71152.1"/>
    <property type="molecule type" value="Genomic_DNA"/>
</dbReference>
<dbReference type="Proteomes" id="UP000076852">
    <property type="component" value="Chromosome 1"/>
</dbReference>
<dbReference type="SUPFAM" id="SSF56349">
    <property type="entry name" value="DNA breaking-rejoining enzymes"/>
    <property type="match status" value="1"/>
</dbReference>
<keyword evidence="1" id="KW-0233">DNA recombination</keyword>
<organism evidence="2 3">
    <name type="scientific">Paraburkholderia phytofirmans OLGA172</name>
    <dbReference type="NCBI Taxonomy" id="1417228"/>
    <lineage>
        <taxon>Bacteria</taxon>
        <taxon>Pseudomonadati</taxon>
        <taxon>Pseudomonadota</taxon>
        <taxon>Betaproteobacteria</taxon>
        <taxon>Burkholderiales</taxon>
        <taxon>Burkholderiaceae</taxon>
        <taxon>Paraburkholderia</taxon>
    </lineage>
</organism>
<evidence type="ECO:0000256" key="1">
    <source>
        <dbReference type="ARBA" id="ARBA00023172"/>
    </source>
</evidence>
<dbReference type="InterPro" id="IPR013762">
    <property type="entry name" value="Integrase-like_cat_sf"/>
</dbReference>
<evidence type="ECO:0008006" key="4">
    <source>
        <dbReference type="Google" id="ProtNLM"/>
    </source>
</evidence>
<dbReference type="InterPro" id="IPR011010">
    <property type="entry name" value="DNA_brk_join_enz"/>
</dbReference>
<name>A0A160FGF6_9BURK</name>
<dbReference type="KEGG" id="buz:AYM40_01345"/>
<accession>A0A160FGF6</accession>
<proteinExistence type="predicted"/>
<dbReference type="GO" id="GO:0003677">
    <property type="term" value="F:DNA binding"/>
    <property type="evidence" value="ECO:0007669"/>
    <property type="project" value="InterPro"/>
</dbReference>
<protein>
    <recommendedName>
        <fullName evidence="4">Integrase</fullName>
    </recommendedName>
</protein>
<gene>
    <name evidence="2" type="ORF">AYM40_01345</name>
</gene>
<reference evidence="2 3" key="1">
    <citation type="journal article" date="2016" name="Gene">
        <title>PacBio SMRT assembly of a complex multi-replicon genome reveals chlorocatechol degradative operon in a region of genome plasticity.</title>
        <authorList>
            <person name="Ricker N."/>
            <person name="Shen S.Y."/>
            <person name="Goordial J."/>
            <person name="Jin S."/>
            <person name="Fulthorpe R.R."/>
        </authorList>
    </citation>
    <scope>NUCLEOTIDE SEQUENCE [LARGE SCALE GENOMIC DNA]</scope>
    <source>
        <strain evidence="2 3">OLGA172</strain>
    </source>
</reference>
<dbReference type="GO" id="GO:0015074">
    <property type="term" value="P:DNA integration"/>
    <property type="evidence" value="ECO:0007669"/>
    <property type="project" value="InterPro"/>
</dbReference>
<dbReference type="Gene3D" id="1.10.443.10">
    <property type="entry name" value="Intergrase catalytic core"/>
    <property type="match status" value="1"/>
</dbReference>